<dbReference type="RefSeq" id="XP_013955131.1">
    <property type="nucleotide sequence ID" value="XM_014099656.1"/>
</dbReference>
<dbReference type="Pfam" id="PF06985">
    <property type="entry name" value="HET"/>
    <property type="match status" value="1"/>
</dbReference>
<dbReference type="InterPro" id="IPR052895">
    <property type="entry name" value="HetReg/Transcr_Mod"/>
</dbReference>
<dbReference type="InParanoid" id="G9MX02"/>
<dbReference type="VEuPathDB" id="FungiDB:TRIVIDRAFT_153440"/>
<accession>G9MX02</accession>
<dbReference type="eggNOG" id="ENOG502SIGM">
    <property type="taxonomic scope" value="Eukaryota"/>
</dbReference>
<dbReference type="OrthoDB" id="2157530at2759"/>
<reference evidence="2 3" key="1">
    <citation type="journal article" date="2011" name="Genome Biol.">
        <title>Comparative genome sequence analysis underscores mycoparasitism as the ancestral life style of Trichoderma.</title>
        <authorList>
            <person name="Kubicek C.P."/>
            <person name="Herrera-Estrella A."/>
            <person name="Seidl-Seiboth V."/>
            <person name="Martinez D.A."/>
            <person name="Druzhinina I.S."/>
            <person name="Thon M."/>
            <person name="Zeilinger S."/>
            <person name="Casas-Flores S."/>
            <person name="Horwitz B.A."/>
            <person name="Mukherjee P.K."/>
            <person name="Mukherjee M."/>
            <person name="Kredics L."/>
            <person name="Alcaraz L.D."/>
            <person name="Aerts A."/>
            <person name="Antal Z."/>
            <person name="Atanasova L."/>
            <person name="Cervantes-Badillo M.G."/>
            <person name="Challacombe J."/>
            <person name="Chertkov O."/>
            <person name="McCluskey K."/>
            <person name="Coulpier F."/>
            <person name="Deshpande N."/>
            <person name="von Doehren H."/>
            <person name="Ebbole D.J."/>
            <person name="Esquivel-Naranjo E.U."/>
            <person name="Fekete E."/>
            <person name="Flipphi M."/>
            <person name="Glaser F."/>
            <person name="Gomez-Rodriguez E.Y."/>
            <person name="Gruber S."/>
            <person name="Han C."/>
            <person name="Henrissat B."/>
            <person name="Hermosa R."/>
            <person name="Hernandez-Onate M."/>
            <person name="Karaffa L."/>
            <person name="Kosti I."/>
            <person name="Le Crom S."/>
            <person name="Lindquist E."/>
            <person name="Lucas S."/>
            <person name="Luebeck M."/>
            <person name="Luebeck P.S."/>
            <person name="Margeot A."/>
            <person name="Metz B."/>
            <person name="Misra M."/>
            <person name="Nevalainen H."/>
            <person name="Omann M."/>
            <person name="Packer N."/>
            <person name="Perrone G."/>
            <person name="Uresti-Rivera E.E."/>
            <person name="Salamov A."/>
            <person name="Schmoll M."/>
            <person name="Seiboth B."/>
            <person name="Shapiro H."/>
            <person name="Sukno S."/>
            <person name="Tamayo-Ramos J.A."/>
            <person name="Tisch D."/>
            <person name="Wiest A."/>
            <person name="Wilkinson H.H."/>
            <person name="Zhang M."/>
            <person name="Coutinho P.M."/>
            <person name="Kenerley C.M."/>
            <person name="Monte E."/>
            <person name="Baker S.E."/>
            <person name="Grigoriev I.V."/>
        </authorList>
    </citation>
    <scope>NUCLEOTIDE SEQUENCE [LARGE SCALE GENOMIC DNA]</scope>
    <source>
        <strain evidence="3">Gv29-8 / FGSC 10586</strain>
    </source>
</reference>
<dbReference type="AlphaFoldDB" id="G9MX02"/>
<feature type="non-terminal residue" evidence="2">
    <location>
        <position position="191"/>
    </location>
</feature>
<evidence type="ECO:0000259" key="1">
    <source>
        <dbReference type="Pfam" id="PF06985"/>
    </source>
</evidence>
<evidence type="ECO:0000313" key="2">
    <source>
        <dbReference type="EMBL" id="EHK20935.1"/>
    </source>
</evidence>
<dbReference type="InterPro" id="IPR010730">
    <property type="entry name" value="HET"/>
</dbReference>
<gene>
    <name evidence="2" type="ORF">TRIVIDRAFT_153440</name>
</gene>
<dbReference type="Proteomes" id="UP000007115">
    <property type="component" value="Unassembled WGS sequence"/>
</dbReference>
<dbReference type="EMBL" id="ABDF02000076">
    <property type="protein sequence ID" value="EHK20935.1"/>
    <property type="molecule type" value="Genomic_DNA"/>
</dbReference>
<keyword evidence="3" id="KW-1185">Reference proteome</keyword>
<dbReference type="PANTHER" id="PTHR24148">
    <property type="entry name" value="ANKYRIN REPEAT DOMAIN-CONTAINING PROTEIN 39 HOMOLOG-RELATED"/>
    <property type="match status" value="1"/>
</dbReference>
<protein>
    <recommendedName>
        <fullName evidence="1">Heterokaryon incompatibility domain-containing protein</fullName>
    </recommendedName>
</protein>
<dbReference type="PANTHER" id="PTHR24148:SF73">
    <property type="entry name" value="HET DOMAIN PROTEIN (AFU_ORTHOLOGUE AFUA_8G01020)"/>
    <property type="match status" value="1"/>
</dbReference>
<proteinExistence type="predicted"/>
<feature type="domain" description="Heterokaryon incompatibility" evidence="1">
    <location>
        <begin position="59"/>
        <end position="191"/>
    </location>
</feature>
<comment type="caution">
    <text evidence="2">The sequence shown here is derived from an EMBL/GenBank/DDBJ whole genome shotgun (WGS) entry which is preliminary data.</text>
</comment>
<dbReference type="GeneID" id="25788237"/>
<dbReference type="HOGENOM" id="CLU_004184_6_0_1"/>
<name>G9MX02_HYPVG</name>
<sequence>MSLQSPNGVGSSELLYQQLPLNELEIRLLRLESGAGSTEIRASLIKCRLLDIKAGGPFFEALSYTWGQTSITKDIIINGIKFPVTENLYAFLEEYQEAGLDADLWIDAICINQKDLLEKNHQIPMMNLIYSAARALIIWLGESSSDSDLAMEWIDYLGRESAYDKMPNIPNNAWQAMQSLLERPWWRRIWI</sequence>
<evidence type="ECO:0000313" key="3">
    <source>
        <dbReference type="Proteomes" id="UP000007115"/>
    </source>
</evidence>
<organism evidence="2 3">
    <name type="scientific">Hypocrea virens (strain Gv29-8 / FGSC 10586)</name>
    <name type="common">Gliocladium virens</name>
    <name type="synonym">Trichoderma virens</name>
    <dbReference type="NCBI Taxonomy" id="413071"/>
    <lineage>
        <taxon>Eukaryota</taxon>
        <taxon>Fungi</taxon>
        <taxon>Dikarya</taxon>
        <taxon>Ascomycota</taxon>
        <taxon>Pezizomycotina</taxon>
        <taxon>Sordariomycetes</taxon>
        <taxon>Hypocreomycetidae</taxon>
        <taxon>Hypocreales</taxon>
        <taxon>Hypocreaceae</taxon>
        <taxon>Trichoderma</taxon>
    </lineage>
</organism>
<dbReference type="OMA" id="HARYWID"/>